<dbReference type="Gene3D" id="3.40.50.1980">
    <property type="entry name" value="Nitrogenase molybdenum iron protein domain"/>
    <property type="match status" value="2"/>
</dbReference>
<dbReference type="PROSITE" id="PS51257">
    <property type="entry name" value="PROKAR_LIPOPROTEIN"/>
    <property type="match status" value="1"/>
</dbReference>
<reference evidence="9 10" key="1">
    <citation type="submission" date="2020-01" db="EMBL/GenBank/DDBJ databases">
        <authorList>
            <person name="Gulvik C.A."/>
            <person name="Batra D.G."/>
        </authorList>
    </citation>
    <scope>NUCLEOTIDE SEQUENCE [LARGE SCALE GENOMIC DNA]</scope>
    <source>
        <strain evidence="9 10">W9323</strain>
    </source>
</reference>
<dbReference type="InterPro" id="IPR051313">
    <property type="entry name" value="Bact_iron-sidero_bind"/>
</dbReference>
<dbReference type="AlphaFoldDB" id="A0A7D3Y2D1"/>
<dbReference type="PROSITE" id="PS50983">
    <property type="entry name" value="FE_B12_PBP"/>
    <property type="match status" value="1"/>
</dbReference>
<dbReference type="RefSeq" id="WP_173223008.1">
    <property type="nucleotide sequence ID" value="NZ_CP048104.1"/>
</dbReference>
<dbReference type="CDD" id="cd01146">
    <property type="entry name" value="FhuD"/>
    <property type="match status" value="1"/>
</dbReference>
<evidence type="ECO:0000256" key="6">
    <source>
        <dbReference type="ARBA" id="ARBA00023288"/>
    </source>
</evidence>
<evidence type="ECO:0000256" key="1">
    <source>
        <dbReference type="ARBA" id="ARBA00004193"/>
    </source>
</evidence>
<keyword evidence="4" id="KW-0732">Signal</keyword>
<dbReference type="KEGG" id="kpul:GXN76_10660"/>
<dbReference type="EMBL" id="CP048104">
    <property type="protein sequence ID" value="QKG84883.1"/>
    <property type="molecule type" value="Genomic_DNA"/>
</dbReference>
<gene>
    <name evidence="9" type="ORF">GXN76_10660</name>
</gene>
<keyword evidence="3" id="KW-0813">Transport</keyword>
<dbReference type="GO" id="GO:0005886">
    <property type="term" value="C:plasma membrane"/>
    <property type="evidence" value="ECO:0007669"/>
    <property type="project" value="UniProtKB-SubCell"/>
</dbReference>
<keyword evidence="6" id="KW-0449">Lipoprotein</keyword>
<dbReference type="PANTHER" id="PTHR30532">
    <property type="entry name" value="IRON III DICITRATE-BINDING PERIPLASMIC PROTEIN"/>
    <property type="match status" value="1"/>
</dbReference>
<dbReference type="PANTHER" id="PTHR30532:SF21">
    <property type="entry name" value="SIDEROPHORE-BINDING LIPOPROTEIN YFIY-RELATED"/>
    <property type="match status" value="1"/>
</dbReference>
<dbReference type="GO" id="GO:1901678">
    <property type="term" value="P:iron coordination entity transport"/>
    <property type="evidence" value="ECO:0007669"/>
    <property type="project" value="UniProtKB-ARBA"/>
</dbReference>
<dbReference type="GO" id="GO:0030288">
    <property type="term" value="C:outer membrane-bounded periplasmic space"/>
    <property type="evidence" value="ECO:0007669"/>
    <property type="project" value="TreeGrafter"/>
</dbReference>
<protein>
    <submittedName>
        <fullName evidence="9">Iron-siderophore ABC transporter substrate-binding protein</fullName>
    </submittedName>
</protein>
<dbReference type="SUPFAM" id="SSF53807">
    <property type="entry name" value="Helical backbone' metal receptor"/>
    <property type="match status" value="1"/>
</dbReference>
<keyword evidence="7" id="KW-0175">Coiled coil</keyword>
<evidence type="ECO:0000313" key="9">
    <source>
        <dbReference type="EMBL" id="QKG84883.1"/>
    </source>
</evidence>
<evidence type="ECO:0000313" key="10">
    <source>
        <dbReference type="Proteomes" id="UP000503088"/>
    </source>
</evidence>
<evidence type="ECO:0000256" key="4">
    <source>
        <dbReference type="ARBA" id="ARBA00022729"/>
    </source>
</evidence>
<accession>A0A7D3Y2D1</accession>
<dbReference type="FunFam" id="3.40.50.1980:FF:000003">
    <property type="entry name" value="Iron ABC transporter substrate-binding protein"/>
    <property type="match status" value="1"/>
</dbReference>
<dbReference type="InterPro" id="IPR002491">
    <property type="entry name" value="ABC_transptr_periplasmic_BD"/>
</dbReference>
<comment type="similarity">
    <text evidence="2">Belongs to the bacterial solute-binding protein 8 family.</text>
</comment>
<dbReference type="Proteomes" id="UP000503088">
    <property type="component" value="Chromosome"/>
</dbReference>
<evidence type="ECO:0000259" key="8">
    <source>
        <dbReference type="PROSITE" id="PS50983"/>
    </source>
</evidence>
<evidence type="ECO:0000256" key="7">
    <source>
        <dbReference type="SAM" id="Coils"/>
    </source>
</evidence>
<evidence type="ECO:0000256" key="5">
    <source>
        <dbReference type="ARBA" id="ARBA00023139"/>
    </source>
</evidence>
<evidence type="ECO:0000256" key="2">
    <source>
        <dbReference type="ARBA" id="ARBA00008814"/>
    </source>
</evidence>
<dbReference type="FunFam" id="3.40.50.1980:FF:000018">
    <property type="entry name" value="Iron(III) dicitrate-binding periplasmic protein"/>
    <property type="match status" value="1"/>
</dbReference>
<dbReference type="Pfam" id="PF01497">
    <property type="entry name" value="Peripla_BP_2"/>
    <property type="match status" value="1"/>
</dbReference>
<keyword evidence="10" id="KW-1185">Reference proteome</keyword>
<feature type="domain" description="Fe/B12 periplasmic-binding" evidence="8">
    <location>
        <begin position="57"/>
        <end position="319"/>
    </location>
</feature>
<feature type="coiled-coil region" evidence="7">
    <location>
        <begin position="158"/>
        <end position="192"/>
    </location>
</feature>
<name>A0A7D3Y2D1_9BACL</name>
<organism evidence="9 10">
    <name type="scientific">Kroppenstedtia pulmonis</name>
    <dbReference type="NCBI Taxonomy" id="1380685"/>
    <lineage>
        <taxon>Bacteria</taxon>
        <taxon>Bacillati</taxon>
        <taxon>Bacillota</taxon>
        <taxon>Bacilli</taxon>
        <taxon>Bacillales</taxon>
        <taxon>Thermoactinomycetaceae</taxon>
        <taxon>Kroppenstedtia</taxon>
    </lineage>
</organism>
<evidence type="ECO:0000256" key="3">
    <source>
        <dbReference type="ARBA" id="ARBA00022448"/>
    </source>
</evidence>
<keyword evidence="5" id="KW-0564">Palmitate</keyword>
<sequence>MKAGIEGRAGWLWFVLLGMVALISGCGSEDTSSDKGGEVRVIQHAMGETKIQGTPKRVVVLTNEGTEAALALGVKPVGAVKSWIGNPWYDHIKEDMKGVKMVGDEVQPNIEMIAGLKPDLIIGTKVRQEKAYKQLSGIAPTVMSENLSGNWKKNMMLYAEAMNKKKEGEELLKEFDSQVSEVKEKLGDQRKKEISLVRFLPGQVRIYNKDTFAGVLLEQLGFARPESQDKKTFIEEVTKERIPDMDGDVLFYFTSDRDGDVKATETEKDWMQDPLWKKMKVAKENEIYKVNEAIWNTAGGIKAARLLLEDIEKHFVSTGQDR</sequence>
<proteinExistence type="inferred from homology"/>
<comment type="subcellular location">
    <subcellularLocation>
        <location evidence="1">Cell membrane</location>
        <topology evidence="1">Lipid-anchor</topology>
    </subcellularLocation>
</comment>